<dbReference type="RefSeq" id="WP_034738969.1">
    <property type="nucleotide sequence ID" value="NZ_AWFG01000019.1"/>
</dbReference>
<evidence type="ECO:0000256" key="1">
    <source>
        <dbReference type="PROSITE-ProRule" id="PRU00244"/>
    </source>
</evidence>
<dbReference type="PROSITE" id="PS50887">
    <property type="entry name" value="GGDEF"/>
    <property type="match status" value="1"/>
</dbReference>
<feature type="transmembrane region" description="Helical" evidence="1">
    <location>
        <begin position="101"/>
        <end position="121"/>
    </location>
</feature>
<dbReference type="InterPro" id="IPR035919">
    <property type="entry name" value="EAL_sf"/>
</dbReference>
<feature type="transmembrane region" description="Helical" evidence="1">
    <location>
        <begin position="69"/>
        <end position="89"/>
    </location>
</feature>
<feature type="region of interest" description="Disordered" evidence="2">
    <location>
        <begin position="764"/>
        <end position="784"/>
    </location>
</feature>
<reference evidence="7 8" key="1">
    <citation type="journal article" date="2014" name="Antonie Van Leeuwenhoek">
        <title>Hyphomonas beringensis sp. nov. and Hyphomonas chukchiensis sp. nov., isolated from surface seawater of the Bering Sea and Chukchi Sea.</title>
        <authorList>
            <person name="Li C."/>
            <person name="Lai Q."/>
            <person name="Li G."/>
            <person name="Dong C."/>
            <person name="Wang J."/>
            <person name="Liao Y."/>
            <person name="Shao Z."/>
        </authorList>
    </citation>
    <scope>NUCLEOTIDE SEQUENCE [LARGE SCALE GENOMIC DNA]</scope>
    <source>
        <strain evidence="7 8">BH-BN04-4</strain>
    </source>
</reference>
<dbReference type="InterPro" id="IPR000160">
    <property type="entry name" value="GGDEF_dom"/>
</dbReference>
<accession>A0A062UNT4</accession>
<keyword evidence="1" id="KW-0812">Transmembrane</keyword>
<dbReference type="SMART" id="SM00052">
    <property type="entry name" value="EAL"/>
    <property type="match status" value="1"/>
</dbReference>
<name>A0A062UNT4_9PROT</name>
<dbReference type="InterPro" id="IPR001633">
    <property type="entry name" value="EAL_dom"/>
</dbReference>
<feature type="domain" description="PAS" evidence="3">
    <location>
        <begin position="235"/>
        <end position="305"/>
    </location>
</feature>
<evidence type="ECO:0000259" key="6">
    <source>
        <dbReference type="PROSITE" id="PS50924"/>
    </source>
</evidence>
<feature type="domain" description="MHYT" evidence="6">
    <location>
        <begin position="1"/>
        <end position="186"/>
    </location>
</feature>
<keyword evidence="8" id="KW-1185">Reference proteome</keyword>
<dbReference type="eggNOG" id="COG5001">
    <property type="taxonomic scope" value="Bacteria"/>
</dbReference>
<gene>
    <name evidence="7" type="ORF">HY30_04065</name>
</gene>
<dbReference type="Gene3D" id="3.30.70.270">
    <property type="match status" value="1"/>
</dbReference>
<evidence type="ECO:0008006" key="9">
    <source>
        <dbReference type="Google" id="ProtNLM"/>
    </source>
</evidence>
<dbReference type="InterPro" id="IPR043128">
    <property type="entry name" value="Rev_trsase/Diguanyl_cyclase"/>
</dbReference>
<comment type="caution">
    <text evidence="7">The sequence shown here is derived from an EMBL/GenBank/DDBJ whole genome shotgun (WGS) entry which is preliminary data.</text>
</comment>
<evidence type="ECO:0000313" key="7">
    <source>
        <dbReference type="EMBL" id="KCZ58923.1"/>
    </source>
</evidence>
<proteinExistence type="predicted"/>
<dbReference type="SMART" id="SM00091">
    <property type="entry name" value="PAS"/>
    <property type="match status" value="1"/>
</dbReference>
<feature type="transmembrane region" description="Helical" evidence="1">
    <location>
        <begin position="127"/>
        <end position="150"/>
    </location>
</feature>
<dbReference type="STRING" id="1280947.HY30_04065"/>
<dbReference type="GO" id="GO:0016020">
    <property type="term" value="C:membrane"/>
    <property type="evidence" value="ECO:0007669"/>
    <property type="project" value="UniProtKB-UniRule"/>
</dbReference>
<dbReference type="OrthoDB" id="7279500at2"/>
<feature type="domain" description="EAL" evidence="4">
    <location>
        <begin position="525"/>
        <end position="775"/>
    </location>
</feature>
<dbReference type="PROSITE" id="PS50112">
    <property type="entry name" value="PAS"/>
    <property type="match status" value="1"/>
</dbReference>
<dbReference type="Pfam" id="PF13426">
    <property type="entry name" value="PAS_9"/>
    <property type="match status" value="1"/>
</dbReference>
<dbReference type="InterPro" id="IPR005330">
    <property type="entry name" value="MHYT_dom"/>
</dbReference>
<keyword evidence="1" id="KW-1133">Transmembrane helix</keyword>
<sequence length="784" mass="84685">MHIVIAVLVLGFSLVCALLVFQRSMIGRSETGSRRWVIAAGIVTGLGVWATHFIAMLGYQPGFPVKFDAFVTLMSALIAVIGLTVATAIASNGNATLRKFFAALVASGTVIVMHYFGMTAMKDSVRITYDAGLVLLSIIVCVGFYGLAYACRISTIALVRNLTSWACAMLAILGVHFLGTAAMTMTPLATMPESGWLLGAGALSAVIATSICLILMFSALAAGLDSLVVQMRSIESLKLSALADSSQEALFMVSARGKVIQANMAAETMIGIPRDDMPGADIVDILQLGDLGNFTDGEDRLLGEHVLHMPGGHDVTVEITIRAMQNSEARFTVFAVRDLTRRLRQEAKVRALAYRDTLTGLPNRTAFNMTLETAIRDKPYACSDLAVLIIDVDEFKEVNDQFGHATGDSLLKVAGRRISSCLSPSDMVARLGGDEFAIILRGRASIHQIKWTANKILKAFATPITLGTRTLSMGASIGIAMAEPEATGTARVLTAADRALYAAKEAGRGCYRVYDAALHEVHEQKRDLEAALHEAIEGDQFVLHFQPKVCSHTRAIVGREALIRWNRPGRGMVYPDTFIPVAEQSLLINDIGRWTIRAACEAAVKWDATETVAVNLSARQFLDPDLVADVRDVLRETGLNPARLELEITETALILNKQLAATILMELKALGIKIALDDFGTGYSSMSYVQSFPFDRLKIDRSFVAAMNGDRKSRAIVEAIISLAHSLDIPVVAEGVETEEQASLLRSLLCEELQGFLIARPEPFTSPDQAEPKSDKAHAALSAA</sequence>
<evidence type="ECO:0000259" key="3">
    <source>
        <dbReference type="PROSITE" id="PS50112"/>
    </source>
</evidence>
<feature type="transmembrane region" description="Helical" evidence="1">
    <location>
        <begin position="162"/>
        <end position="184"/>
    </location>
</feature>
<dbReference type="SMART" id="SM00267">
    <property type="entry name" value="GGDEF"/>
    <property type="match status" value="1"/>
</dbReference>
<dbReference type="InterPro" id="IPR029787">
    <property type="entry name" value="Nucleotide_cyclase"/>
</dbReference>
<dbReference type="CDD" id="cd01949">
    <property type="entry name" value="GGDEF"/>
    <property type="match status" value="1"/>
</dbReference>
<dbReference type="SUPFAM" id="SSF55073">
    <property type="entry name" value="Nucleotide cyclase"/>
    <property type="match status" value="1"/>
</dbReference>
<protein>
    <recommendedName>
        <fullName evidence="9">Diguanylate cyclase</fullName>
    </recommendedName>
</protein>
<dbReference type="Pfam" id="PF00563">
    <property type="entry name" value="EAL"/>
    <property type="match status" value="1"/>
</dbReference>
<dbReference type="Proteomes" id="UP000027190">
    <property type="component" value="Unassembled WGS sequence"/>
</dbReference>
<dbReference type="Gene3D" id="3.20.20.450">
    <property type="entry name" value="EAL domain"/>
    <property type="match status" value="1"/>
</dbReference>
<feature type="transmembrane region" description="Helical" evidence="1">
    <location>
        <begin position="6"/>
        <end position="24"/>
    </location>
</feature>
<organism evidence="7 8">
    <name type="scientific">Hyphomonas chukchiensis</name>
    <dbReference type="NCBI Taxonomy" id="1280947"/>
    <lineage>
        <taxon>Bacteria</taxon>
        <taxon>Pseudomonadati</taxon>
        <taxon>Pseudomonadota</taxon>
        <taxon>Alphaproteobacteria</taxon>
        <taxon>Hyphomonadales</taxon>
        <taxon>Hyphomonadaceae</taxon>
        <taxon>Hyphomonas</taxon>
    </lineage>
</organism>
<dbReference type="InterPro" id="IPR035965">
    <property type="entry name" value="PAS-like_dom_sf"/>
</dbReference>
<feature type="transmembrane region" description="Helical" evidence="1">
    <location>
        <begin position="36"/>
        <end position="57"/>
    </location>
</feature>
<dbReference type="NCBIfam" id="TIGR00229">
    <property type="entry name" value="sensory_box"/>
    <property type="match status" value="1"/>
</dbReference>
<dbReference type="PANTHER" id="PTHR44757">
    <property type="entry name" value="DIGUANYLATE CYCLASE DGCP"/>
    <property type="match status" value="1"/>
</dbReference>
<dbReference type="GO" id="GO:0003824">
    <property type="term" value="F:catalytic activity"/>
    <property type="evidence" value="ECO:0007669"/>
    <property type="project" value="UniProtKB-ARBA"/>
</dbReference>
<dbReference type="SUPFAM" id="SSF141868">
    <property type="entry name" value="EAL domain-like"/>
    <property type="match status" value="1"/>
</dbReference>
<evidence type="ECO:0000256" key="2">
    <source>
        <dbReference type="SAM" id="MobiDB-lite"/>
    </source>
</evidence>
<dbReference type="CDD" id="cd01948">
    <property type="entry name" value="EAL"/>
    <property type="match status" value="1"/>
</dbReference>
<dbReference type="Pfam" id="PF00990">
    <property type="entry name" value="GGDEF"/>
    <property type="match status" value="1"/>
</dbReference>
<dbReference type="Pfam" id="PF03707">
    <property type="entry name" value="MHYT"/>
    <property type="match status" value="2"/>
</dbReference>
<dbReference type="EMBL" id="AWFG01000019">
    <property type="protein sequence ID" value="KCZ58923.1"/>
    <property type="molecule type" value="Genomic_DNA"/>
</dbReference>
<dbReference type="PROSITE" id="PS50883">
    <property type="entry name" value="EAL"/>
    <property type="match status" value="1"/>
</dbReference>
<dbReference type="PROSITE" id="PS50924">
    <property type="entry name" value="MHYT"/>
    <property type="match status" value="1"/>
</dbReference>
<dbReference type="PATRIC" id="fig|1280947.3.peg.1683"/>
<dbReference type="PANTHER" id="PTHR44757:SF2">
    <property type="entry name" value="BIOFILM ARCHITECTURE MAINTENANCE PROTEIN MBAA"/>
    <property type="match status" value="1"/>
</dbReference>
<dbReference type="Gene3D" id="3.30.450.20">
    <property type="entry name" value="PAS domain"/>
    <property type="match status" value="1"/>
</dbReference>
<feature type="domain" description="GGDEF" evidence="5">
    <location>
        <begin position="383"/>
        <end position="516"/>
    </location>
</feature>
<dbReference type="FunFam" id="3.30.70.270:FF:000001">
    <property type="entry name" value="Diguanylate cyclase domain protein"/>
    <property type="match status" value="1"/>
</dbReference>
<dbReference type="SUPFAM" id="SSF55785">
    <property type="entry name" value="PYP-like sensor domain (PAS domain)"/>
    <property type="match status" value="1"/>
</dbReference>
<dbReference type="AlphaFoldDB" id="A0A062UNT4"/>
<dbReference type="CDD" id="cd00130">
    <property type="entry name" value="PAS"/>
    <property type="match status" value="1"/>
</dbReference>
<feature type="transmembrane region" description="Helical" evidence="1">
    <location>
        <begin position="196"/>
        <end position="224"/>
    </location>
</feature>
<evidence type="ECO:0000259" key="5">
    <source>
        <dbReference type="PROSITE" id="PS50887"/>
    </source>
</evidence>
<dbReference type="NCBIfam" id="TIGR00254">
    <property type="entry name" value="GGDEF"/>
    <property type="match status" value="1"/>
</dbReference>
<evidence type="ECO:0000259" key="4">
    <source>
        <dbReference type="PROSITE" id="PS50883"/>
    </source>
</evidence>
<keyword evidence="1" id="KW-0472">Membrane</keyword>
<dbReference type="InterPro" id="IPR000014">
    <property type="entry name" value="PAS"/>
</dbReference>
<evidence type="ECO:0000313" key="8">
    <source>
        <dbReference type="Proteomes" id="UP000027190"/>
    </source>
</evidence>
<dbReference type="InterPro" id="IPR052155">
    <property type="entry name" value="Biofilm_reg_signaling"/>
</dbReference>